<dbReference type="PANTHER" id="PTHR30461:SF23">
    <property type="entry name" value="DNA RECOMBINASE-RELATED"/>
    <property type="match status" value="1"/>
</dbReference>
<dbReference type="Proteomes" id="UP000271937">
    <property type="component" value="Unassembled WGS sequence"/>
</dbReference>
<dbReference type="SUPFAM" id="SSF53041">
    <property type="entry name" value="Resolvase-like"/>
    <property type="match status" value="1"/>
</dbReference>
<dbReference type="AlphaFoldDB" id="A0A3P3W7U1"/>
<protein>
    <submittedName>
        <fullName evidence="8">Recombinase family protein</fullName>
    </submittedName>
</protein>
<dbReference type="PANTHER" id="PTHR30461">
    <property type="entry name" value="DNA-INVERTASE FROM LAMBDOID PROPHAGE"/>
    <property type="match status" value="1"/>
</dbReference>
<dbReference type="EMBL" id="RQVR01000011">
    <property type="protein sequence ID" value="RRJ90528.1"/>
    <property type="molecule type" value="Genomic_DNA"/>
</dbReference>
<dbReference type="PROSITE" id="PS51736">
    <property type="entry name" value="RECOMBINASES_3"/>
    <property type="match status" value="1"/>
</dbReference>
<comment type="caution">
    <text evidence="8">The sequence shown here is derived from an EMBL/GenBank/DDBJ whole genome shotgun (WGS) entry which is preliminary data.</text>
</comment>
<evidence type="ECO:0000256" key="2">
    <source>
        <dbReference type="ARBA" id="ARBA00023125"/>
    </source>
</evidence>
<dbReference type="InterPro" id="IPR050639">
    <property type="entry name" value="SSR_resolvase"/>
</dbReference>
<keyword evidence="3" id="KW-0233">DNA recombination</keyword>
<dbReference type="InterPro" id="IPR036162">
    <property type="entry name" value="Resolvase-like_N_sf"/>
</dbReference>
<evidence type="ECO:0000259" key="7">
    <source>
        <dbReference type="PROSITE" id="PS51737"/>
    </source>
</evidence>
<name>A0A3P3W7U1_9FLAO</name>
<dbReference type="RefSeq" id="WP_125013111.1">
    <property type="nucleotide sequence ID" value="NZ_RQVR01000011.1"/>
</dbReference>
<feature type="active site" description="O-(5'-phospho-DNA)-serine intermediate" evidence="4 5">
    <location>
        <position position="12"/>
    </location>
</feature>
<dbReference type="CDD" id="cd00338">
    <property type="entry name" value="Ser_Recombinase"/>
    <property type="match status" value="1"/>
</dbReference>
<evidence type="ECO:0000256" key="3">
    <source>
        <dbReference type="ARBA" id="ARBA00023172"/>
    </source>
</evidence>
<keyword evidence="2" id="KW-0238">DNA-binding</keyword>
<evidence type="ECO:0000256" key="4">
    <source>
        <dbReference type="PIRSR" id="PIRSR606118-50"/>
    </source>
</evidence>
<dbReference type="GO" id="GO:0015074">
    <property type="term" value="P:DNA integration"/>
    <property type="evidence" value="ECO:0007669"/>
    <property type="project" value="UniProtKB-KW"/>
</dbReference>
<dbReference type="InterPro" id="IPR038109">
    <property type="entry name" value="DNA_bind_recomb_sf"/>
</dbReference>
<evidence type="ECO:0000313" key="9">
    <source>
        <dbReference type="Proteomes" id="UP000271937"/>
    </source>
</evidence>
<dbReference type="PROSITE" id="PS51737">
    <property type="entry name" value="RECOMBINASE_DNA_BIND"/>
    <property type="match status" value="1"/>
</dbReference>
<feature type="domain" description="Recombinase" evidence="7">
    <location>
        <begin position="159"/>
        <end position="269"/>
    </location>
</feature>
<dbReference type="Pfam" id="PF07508">
    <property type="entry name" value="Recombinase"/>
    <property type="match status" value="1"/>
</dbReference>
<evidence type="ECO:0000256" key="5">
    <source>
        <dbReference type="PROSITE-ProRule" id="PRU10137"/>
    </source>
</evidence>
<keyword evidence="1" id="KW-0229">DNA integration</keyword>
<evidence type="ECO:0000313" key="8">
    <source>
        <dbReference type="EMBL" id="RRJ90528.1"/>
    </source>
</evidence>
<proteinExistence type="predicted"/>
<dbReference type="GO" id="GO:0000150">
    <property type="term" value="F:DNA strand exchange activity"/>
    <property type="evidence" value="ECO:0007669"/>
    <property type="project" value="InterPro"/>
</dbReference>
<accession>A0A3P3W7U1</accession>
<dbReference type="Pfam" id="PF00239">
    <property type="entry name" value="Resolvase"/>
    <property type="match status" value="1"/>
</dbReference>
<dbReference type="Gene3D" id="3.40.50.1390">
    <property type="entry name" value="Resolvase, N-terminal catalytic domain"/>
    <property type="match status" value="1"/>
</dbReference>
<dbReference type="OrthoDB" id="9815006at2"/>
<reference evidence="8 9" key="1">
    <citation type="submission" date="2018-11" db="EMBL/GenBank/DDBJ databases">
        <title>Flavobacterium sp. nov., YIM 102600 draft genome.</title>
        <authorList>
            <person name="Li G."/>
            <person name="Jiang Y."/>
        </authorList>
    </citation>
    <scope>NUCLEOTIDE SEQUENCE [LARGE SCALE GENOMIC DNA]</scope>
    <source>
        <strain evidence="8 9">YIM 102600</strain>
    </source>
</reference>
<dbReference type="Gene3D" id="3.90.1750.20">
    <property type="entry name" value="Putative Large Serine Recombinase, Chain B, Domain 2"/>
    <property type="match status" value="1"/>
</dbReference>
<dbReference type="SMART" id="SM00857">
    <property type="entry name" value="Resolvase"/>
    <property type="match status" value="1"/>
</dbReference>
<evidence type="ECO:0000259" key="6">
    <source>
        <dbReference type="PROSITE" id="PS51736"/>
    </source>
</evidence>
<dbReference type="GO" id="GO:0003677">
    <property type="term" value="F:DNA binding"/>
    <property type="evidence" value="ECO:0007669"/>
    <property type="project" value="UniProtKB-KW"/>
</dbReference>
<dbReference type="InterPro" id="IPR006118">
    <property type="entry name" value="Recombinase_CS"/>
</dbReference>
<evidence type="ECO:0000256" key="1">
    <source>
        <dbReference type="ARBA" id="ARBA00022908"/>
    </source>
</evidence>
<dbReference type="InterPro" id="IPR011109">
    <property type="entry name" value="DNA_bind_recombinase_dom"/>
</dbReference>
<sequence>MKTTADLYVRVSTDEQADRGYSQRNQEEVLRKYCQINNIAIRDVIYEDHSAKTFVRPQWNKLLEKLRKNKNKTDLVLFTKWDRFSRNAGDAYQMINILRKLGVEPQGIEQPLDLSIPENKMMLAFYLAAPEVENDRRALNTFHGMRRARKEGRYMGLAPAGYINRISEAGVKYIAFDEPDASIIKWAFIEISKGIFNTEQIFFKAKDKGLRCSRNNFWRLIRNPVYCGKIAVPKYKDEEAKYVIGQHKALITQALFNEVQGVLDGRGRNFRPKIVTKEPFPLRGFFACPDCNKILTGSISKGRNSYYAYYHCSAGCKFRINADKANTVFMDNLKMYVPRAEIGIVYKKLIIEAYQESDKMNIDHKTKLVEQIDDYQKRISYIRELLSKQQIDVSDYSEMNANYKNETIKLQQKLSNLNETGQDVKDLLNKGVLNLLELNNCYKDGNWTGCRELIGSIFPENFTIVKNTFRTARVNEVLELIYLINNSLYENKKGIKKDLPSLSRQVARTGVEPVTSGL</sequence>
<feature type="domain" description="Resolvase/invertase-type recombinase catalytic" evidence="6">
    <location>
        <begin position="4"/>
        <end position="152"/>
    </location>
</feature>
<gene>
    <name evidence="8" type="ORF">EG849_10810</name>
</gene>
<organism evidence="8 9">
    <name type="scientific">Flavobacterium macacae</name>
    <dbReference type="NCBI Taxonomy" id="2488993"/>
    <lineage>
        <taxon>Bacteria</taxon>
        <taxon>Pseudomonadati</taxon>
        <taxon>Bacteroidota</taxon>
        <taxon>Flavobacteriia</taxon>
        <taxon>Flavobacteriales</taxon>
        <taxon>Flavobacteriaceae</taxon>
        <taxon>Flavobacterium</taxon>
    </lineage>
</organism>
<dbReference type="InterPro" id="IPR006119">
    <property type="entry name" value="Resolv_N"/>
</dbReference>
<keyword evidence="9" id="KW-1185">Reference proteome</keyword>
<dbReference type="PROSITE" id="PS00397">
    <property type="entry name" value="RECOMBINASES_1"/>
    <property type="match status" value="1"/>
</dbReference>